<reference evidence="1" key="1">
    <citation type="journal article" date="2020" name="New Phytol.">
        <title>Comparative genomics reveals dynamic genome evolution in host specialist ectomycorrhizal fungi.</title>
        <authorList>
            <person name="Lofgren L.A."/>
            <person name="Nguyen N.H."/>
            <person name="Vilgalys R."/>
            <person name="Ruytinx J."/>
            <person name="Liao H.L."/>
            <person name="Branco S."/>
            <person name="Kuo A."/>
            <person name="LaButti K."/>
            <person name="Lipzen A."/>
            <person name="Andreopoulos W."/>
            <person name="Pangilinan J."/>
            <person name="Riley R."/>
            <person name="Hundley H."/>
            <person name="Na H."/>
            <person name="Barry K."/>
            <person name="Grigoriev I.V."/>
            <person name="Stajich J.E."/>
            <person name="Kennedy P.G."/>
        </authorList>
    </citation>
    <scope>NUCLEOTIDE SEQUENCE</scope>
    <source>
        <strain evidence="1">DOB743</strain>
    </source>
</reference>
<dbReference type="AlphaFoldDB" id="A0A9P7CVJ5"/>
<comment type="caution">
    <text evidence="1">The sequence shown here is derived from an EMBL/GenBank/DDBJ whole genome shotgun (WGS) entry which is preliminary data.</text>
</comment>
<organism evidence="1 2">
    <name type="scientific">Suillus placidus</name>
    <dbReference type="NCBI Taxonomy" id="48579"/>
    <lineage>
        <taxon>Eukaryota</taxon>
        <taxon>Fungi</taxon>
        <taxon>Dikarya</taxon>
        <taxon>Basidiomycota</taxon>
        <taxon>Agaricomycotina</taxon>
        <taxon>Agaricomycetes</taxon>
        <taxon>Agaricomycetidae</taxon>
        <taxon>Boletales</taxon>
        <taxon>Suillineae</taxon>
        <taxon>Suillaceae</taxon>
        <taxon>Suillus</taxon>
    </lineage>
</organism>
<evidence type="ECO:0000313" key="1">
    <source>
        <dbReference type="EMBL" id="KAG1765886.1"/>
    </source>
</evidence>
<dbReference type="Proteomes" id="UP000714275">
    <property type="component" value="Unassembled WGS sequence"/>
</dbReference>
<gene>
    <name evidence="1" type="ORF">EV702DRAFT_1204412</name>
</gene>
<dbReference type="OrthoDB" id="2687674at2759"/>
<accession>A0A9P7CVJ5</accession>
<evidence type="ECO:0000313" key="2">
    <source>
        <dbReference type="Proteomes" id="UP000714275"/>
    </source>
</evidence>
<protein>
    <submittedName>
        <fullName evidence="1">Uncharacterized protein</fullName>
    </submittedName>
</protein>
<dbReference type="EMBL" id="JABBWD010000102">
    <property type="protein sequence ID" value="KAG1765886.1"/>
    <property type="molecule type" value="Genomic_DNA"/>
</dbReference>
<sequence length="346" mass="39553">MDKYANLSNFLYNNYVQALEAIATTSAFLAESPMDPDTPFETDLDNEKSSLEKMSCKKDATPVQVDYVRTLVKYEDVLLAYDMAHAQFSRLDLRANYSSKEIGNIRRCHMHTAAKCDKKQEVVEDFERQMEIDEHWSPDHPERIQAQSHITHHLFFKAVDDVERLVVMRLLELTKLQMNGLTEFDLLSHNDGQIQTKQWANPLYRQASTQYFDGVHAKEEVQRLNVEVGHLMTKIHDDAIYYPCTIATLSAEDSPLDSELSWQWDQLQLLNLWHQQRIHQIQSLCGYSRPLIPGARLGAASGVSLADGGTGIDEDVDNEEPSYDGEHMQQVEGYIDGLEHHAANDL</sequence>
<keyword evidence="2" id="KW-1185">Reference proteome</keyword>
<proteinExistence type="predicted"/>
<name>A0A9P7CVJ5_9AGAM</name>